<proteinExistence type="inferred from homology"/>
<gene>
    <name evidence="7" type="ORF">FCC1311_073082</name>
</gene>
<dbReference type="SMART" id="SM01397">
    <property type="entry name" value="Ribosomal_S3Ae"/>
    <property type="match status" value="1"/>
</dbReference>
<dbReference type="PROSITE" id="PS01191">
    <property type="entry name" value="RIBOSOMAL_S3AE"/>
    <property type="match status" value="1"/>
</dbReference>
<dbReference type="InParanoid" id="A0A2R5GJN0"/>
<dbReference type="Pfam" id="PF01015">
    <property type="entry name" value="Ribosomal_S3Ae"/>
    <property type="match status" value="1"/>
</dbReference>
<organism evidence="7 8">
    <name type="scientific">Hondaea fermentalgiana</name>
    <dbReference type="NCBI Taxonomy" id="2315210"/>
    <lineage>
        <taxon>Eukaryota</taxon>
        <taxon>Sar</taxon>
        <taxon>Stramenopiles</taxon>
        <taxon>Bigyra</taxon>
        <taxon>Labyrinthulomycetes</taxon>
        <taxon>Thraustochytrida</taxon>
        <taxon>Thraustochytriidae</taxon>
        <taxon>Hondaea</taxon>
    </lineage>
</organism>
<comment type="subcellular location">
    <subcellularLocation>
        <location evidence="1 5">Cytoplasm</location>
    </subcellularLocation>
</comment>
<dbReference type="GO" id="GO:0006412">
    <property type="term" value="P:translation"/>
    <property type="evidence" value="ECO:0007669"/>
    <property type="project" value="UniProtKB-UniRule"/>
</dbReference>
<dbReference type="AlphaFoldDB" id="A0A2R5GJN0"/>
<keyword evidence="3 5" id="KW-0689">Ribosomal protein</keyword>
<evidence type="ECO:0000256" key="1">
    <source>
        <dbReference type="ARBA" id="ARBA00004496"/>
    </source>
</evidence>
<dbReference type="InterPro" id="IPR027500">
    <property type="entry name" value="Ribosomal_eS1_euk"/>
</dbReference>
<dbReference type="Proteomes" id="UP000241890">
    <property type="component" value="Unassembled WGS sequence"/>
</dbReference>
<evidence type="ECO:0000256" key="3">
    <source>
        <dbReference type="ARBA" id="ARBA00022980"/>
    </source>
</evidence>
<dbReference type="FunCoup" id="A0A2R5GJN0">
    <property type="interactions" value="333"/>
</dbReference>
<sequence>MAVGKNRKLGKKGKKKKVVDPFTRKDWYTVKAPSVFTVRDAGKSPCTRTTGTKIASEQIKGRIFEVSLADLQKNPDMGHIKIKLAAEDVQGDNVLTTFHGLSLTRDKLCSLIKKRVTLIEGRVDVRTTDGYTVRLFAITFTRKQRNSMAKTCYCQSGQARQIRAKMVQVIQDEAAKCDLKELVAKLLPETIGKEIEKAVEGIFPCRDAAIRKVKILKKPRFDLSRLMEQHADTGADVGAAVDREDPAVAEELLAGSGGRL</sequence>
<dbReference type="GO" id="GO:0022627">
    <property type="term" value="C:cytosolic small ribosomal subunit"/>
    <property type="evidence" value="ECO:0007669"/>
    <property type="project" value="UniProtKB-UniRule"/>
</dbReference>
<comment type="similarity">
    <text evidence="5 6">Belongs to the eukaryotic ribosomal protein eS1 family.</text>
</comment>
<dbReference type="HAMAP" id="MF_03122">
    <property type="entry name" value="Ribosomal_eS1_euk"/>
    <property type="match status" value="1"/>
</dbReference>
<evidence type="ECO:0000256" key="4">
    <source>
        <dbReference type="ARBA" id="ARBA00023274"/>
    </source>
</evidence>
<dbReference type="GO" id="GO:0003735">
    <property type="term" value="F:structural constituent of ribosome"/>
    <property type="evidence" value="ECO:0007669"/>
    <property type="project" value="UniProtKB-UniRule"/>
</dbReference>
<dbReference type="EMBL" id="BEYU01000090">
    <property type="protein sequence ID" value="GBG31087.1"/>
    <property type="molecule type" value="Genomic_DNA"/>
</dbReference>
<name>A0A2R5GJN0_9STRA</name>
<evidence type="ECO:0000256" key="2">
    <source>
        <dbReference type="ARBA" id="ARBA00022490"/>
    </source>
</evidence>
<evidence type="ECO:0000256" key="6">
    <source>
        <dbReference type="RuleBase" id="RU000668"/>
    </source>
</evidence>
<evidence type="ECO:0000256" key="5">
    <source>
        <dbReference type="HAMAP-Rule" id="MF_03122"/>
    </source>
</evidence>
<keyword evidence="4 5" id="KW-0687">Ribonucleoprotein</keyword>
<accession>A0A2R5GJN0</accession>
<dbReference type="PANTHER" id="PTHR11830">
    <property type="entry name" value="40S RIBOSOMAL PROTEIN S3A"/>
    <property type="match status" value="1"/>
</dbReference>
<dbReference type="InterPro" id="IPR018281">
    <property type="entry name" value="Ribosomal_eS1_CS"/>
</dbReference>
<comment type="subunit">
    <text evidence="5">Component of the small ribosomal subunit. Mature ribosomes consist of a small (40S) and a large (60S) subunit. The 40S subunit contains about 33 different proteins and 1 molecule of RNA (18S). The 60S subunit contains about 49 different proteins and 3 molecules of RNA (25S, 5.8S and 5S).</text>
</comment>
<protein>
    <recommendedName>
        <fullName evidence="5">Small ribosomal subunit protein eS1</fullName>
    </recommendedName>
</protein>
<keyword evidence="8" id="KW-1185">Reference proteome</keyword>
<dbReference type="InterPro" id="IPR001593">
    <property type="entry name" value="Ribosomal_eS1"/>
</dbReference>
<feature type="initiator methionine" description="Removed" evidence="5">
    <location>
        <position position="1"/>
    </location>
</feature>
<evidence type="ECO:0000313" key="7">
    <source>
        <dbReference type="EMBL" id="GBG31087.1"/>
    </source>
</evidence>
<comment type="caution">
    <text evidence="7">The sequence shown here is derived from an EMBL/GenBank/DDBJ whole genome shotgun (WGS) entry which is preliminary data.</text>
</comment>
<keyword evidence="2 5" id="KW-0963">Cytoplasm</keyword>
<reference evidence="7 8" key="1">
    <citation type="submission" date="2017-12" db="EMBL/GenBank/DDBJ databases">
        <title>Sequencing, de novo assembly and annotation of complete genome of a new Thraustochytrid species, strain FCC1311.</title>
        <authorList>
            <person name="Sedici K."/>
            <person name="Godart F."/>
            <person name="Aiese Cigliano R."/>
            <person name="Sanseverino W."/>
            <person name="Barakat M."/>
            <person name="Ortet P."/>
            <person name="Marechal E."/>
            <person name="Cagnac O."/>
            <person name="Amato A."/>
        </authorList>
    </citation>
    <scope>NUCLEOTIDE SEQUENCE [LARGE SCALE GENOMIC DNA]</scope>
</reference>
<evidence type="ECO:0000313" key="8">
    <source>
        <dbReference type="Proteomes" id="UP000241890"/>
    </source>
</evidence>
<dbReference type="OrthoDB" id="9834376at2759"/>